<sequence length="110" mass="12851">MGDFFAACFLFQIYTRKNLNSTEVEPASLHFSDPPCPLERGPQCRFKICHQLARGLKVDYSPRNKFQHRVVCCYQSCVSLGRSQQDTTKPNFSFFFLWFDFPTIKLCSHQ</sequence>
<protein>
    <submittedName>
        <fullName evidence="1">Uncharacterized protein</fullName>
    </submittedName>
</protein>
<reference evidence="1" key="1">
    <citation type="submission" date="2021-05" db="EMBL/GenBank/DDBJ databases">
        <authorList>
            <person name="Alioto T."/>
            <person name="Alioto T."/>
            <person name="Gomez Garrido J."/>
        </authorList>
    </citation>
    <scope>NUCLEOTIDE SEQUENCE</scope>
</reference>
<proteinExistence type="predicted"/>
<organism evidence="1">
    <name type="scientific">Cacopsylla melanoneura</name>
    <dbReference type="NCBI Taxonomy" id="428564"/>
    <lineage>
        <taxon>Eukaryota</taxon>
        <taxon>Metazoa</taxon>
        <taxon>Ecdysozoa</taxon>
        <taxon>Arthropoda</taxon>
        <taxon>Hexapoda</taxon>
        <taxon>Insecta</taxon>
        <taxon>Pterygota</taxon>
        <taxon>Neoptera</taxon>
        <taxon>Paraneoptera</taxon>
        <taxon>Hemiptera</taxon>
        <taxon>Sternorrhyncha</taxon>
        <taxon>Psylloidea</taxon>
        <taxon>Psyllidae</taxon>
        <taxon>Psyllinae</taxon>
        <taxon>Cacopsylla</taxon>
    </lineage>
</organism>
<dbReference type="EMBL" id="HBUF01679567">
    <property type="protein sequence ID" value="CAG6792102.1"/>
    <property type="molecule type" value="Transcribed_RNA"/>
</dbReference>
<name>A0A8D9FJ68_9HEMI</name>
<evidence type="ECO:0000313" key="1">
    <source>
        <dbReference type="EMBL" id="CAG6792102.1"/>
    </source>
</evidence>
<accession>A0A8D9FJ68</accession>
<dbReference type="AlphaFoldDB" id="A0A8D9FJ68"/>